<dbReference type="RefSeq" id="WP_094846691.1">
    <property type="nucleotide sequence ID" value="NZ_NEVJ01000002.1"/>
</dbReference>
<dbReference type="Proteomes" id="UP000216857">
    <property type="component" value="Unassembled WGS sequence"/>
</dbReference>
<evidence type="ECO:0000313" key="2">
    <source>
        <dbReference type="Proteomes" id="UP000216857"/>
    </source>
</evidence>
<accession>A0A261RGH5</accession>
<name>A0A261RGH5_9BORD</name>
<keyword evidence="2" id="KW-1185">Reference proteome</keyword>
<proteinExistence type="predicted"/>
<sequence>MNARKARALRRMARRMTPGLPAGELVADGNGVSGYRNVNGQAVPFFLPGTLRHKATTTRAVYQKLKRVYGRSNLGALK</sequence>
<dbReference type="OrthoDB" id="9981846at2"/>
<dbReference type="EMBL" id="NEVJ01000002">
    <property type="protein sequence ID" value="OZI23730.1"/>
    <property type="molecule type" value="Genomic_DNA"/>
</dbReference>
<reference evidence="1" key="1">
    <citation type="submission" date="2017-05" db="EMBL/GenBank/DDBJ databases">
        <title>Complete and WGS of Bordetella genogroups.</title>
        <authorList>
            <person name="Spilker T."/>
            <person name="Lipuma J."/>
        </authorList>
    </citation>
    <scope>NUCLEOTIDE SEQUENCE</scope>
    <source>
        <strain evidence="1">AU21707</strain>
    </source>
</reference>
<organism evidence="1 2">
    <name type="scientific">Bordetella genomosp. 9</name>
    <dbReference type="NCBI Taxonomy" id="1416803"/>
    <lineage>
        <taxon>Bacteria</taxon>
        <taxon>Pseudomonadati</taxon>
        <taxon>Pseudomonadota</taxon>
        <taxon>Betaproteobacteria</taxon>
        <taxon>Burkholderiales</taxon>
        <taxon>Alcaligenaceae</taxon>
        <taxon>Bordetella</taxon>
    </lineage>
</organism>
<protein>
    <submittedName>
        <fullName evidence="1">Uncharacterized protein</fullName>
    </submittedName>
</protein>
<gene>
    <name evidence="1" type="ORF">CAL26_09880</name>
</gene>
<comment type="caution">
    <text evidence="1">The sequence shown here is derived from an EMBL/GenBank/DDBJ whole genome shotgun (WGS) entry which is preliminary data.</text>
</comment>
<dbReference type="AlphaFoldDB" id="A0A261RGH5"/>
<evidence type="ECO:0000313" key="1">
    <source>
        <dbReference type="EMBL" id="OZI23730.1"/>
    </source>
</evidence>